<evidence type="ECO:0000313" key="4">
    <source>
        <dbReference type="Proteomes" id="UP000242188"/>
    </source>
</evidence>
<evidence type="ECO:0000256" key="1">
    <source>
        <dbReference type="SAM" id="Phobius"/>
    </source>
</evidence>
<dbReference type="GO" id="GO:0019319">
    <property type="term" value="P:hexose biosynthetic process"/>
    <property type="evidence" value="ECO:0007669"/>
    <property type="project" value="TreeGrafter"/>
</dbReference>
<evidence type="ECO:0000259" key="2">
    <source>
        <dbReference type="Pfam" id="PF00685"/>
    </source>
</evidence>
<keyword evidence="1" id="KW-1133">Transmembrane helix</keyword>
<evidence type="ECO:0000313" key="3">
    <source>
        <dbReference type="EMBL" id="OWF40119.1"/>
    </source>
</evidence>
<keyword evidence="1" id="KW-0812">Transmembrane</keyword>
<feature type="domain" description="Sulfotransferase" evidence="2">
    <location>
        <begin position="174"/>
        <end position="435"/>
    </location>
</feature>
<dbReference type="PANTHER" id="PTHR15723:SF0">
    <property type="entry name" value="CARBOHYDRATE SULFOTRANSFERASE 15"/>
    <property type="match status" value="1"/>
</dbReference>
<proteinExistence type="predicted"/>
<dbReference type="InterPro" id="IPR027417">
    <property type="entry name" value="P-loop_NTPase"/>
</dbReference>
<gene>
    <name evidence="3" type="ORF">KP79_PYT05915</name>
</gene>
<dbReference type="GO" id="GO:0050659">
    <property type="term" value="F:N-acetylgalactosamine 4-sulfate 6-O-sulfotransferase activity"/>
    <property type="evidence" value="ECO:0007669"/>
    <property type="project" value="TreeGrafter"/>
</dbReference>
<keyword evidence="3" id="KW-0808">Transferase</keyword>
<dbReference type="InterPro" id="IPR052654">
    <property type="entry name" value="CS_Sulfotransferase"/>
</dbReference>
<dbReference type="Proteomes" id="UP000242188">
    <property type="component" value="Unassembled WGS sequence"/>
</dbReference>
<organism evidence="3 4">
    <name type="scientific">Mizuhopecten yessoensis</name>
    <name type="common">Japanese scallop</name>
    <name type="synonym">Patinopecten yessoensis</name>
    <dbReference type="NCBI Taxonomy" id="6573"/>
    <lineage>
        <taxon>Eukaryota</taxon>
        <taxon>Metazoa</taxon>
        <taxon>Spiralia</taxon>
        <taxon>Lophotrochozoa</taxon>
        <taxon>Mollusca</taxon>
        <taxon>Bivalvia</taxon>
        <taxon>Autobranchia</taxon>
        <taxon>Pteriomorphia</taxon>
        <taxon>Pectinida</taxon>
        <taxon>Pectinoidea</taxon>
        <taxon>Pectinidae</taxon>
        <taxon>Mizuhopecten</taxon>
    </lineage>
</organism>
<reference evidence="3 4" key="1">
    <citation type="journal article" date="2017" name="Nat. Ecol. Evol.">
        <title>Scallop genome provides insights into evolution of bilaterian karyotype and development.</title>
        <authorList>
            <person name="Wang S."/>
            <person name="Zhang J."/>
            <person name="Jiao W."/>
            <person name="Li J."/>
            <person name="Xun X."/>
            <person name="Sun Y."/>
            <person name="Guo X."/>
            <person name="Huan P."/>
            <person name="Dong B."/>
            <person name="Zhang L."/>
            <person name="Hu X."/>
            <person name="Sun X."/>
            <person name="Wang J."/>
            <person name="Zhao C."/>
            <person name="Wang Y."/>
            <person name="Wang D."/>
            <person name="Huang X."/>
            <person name="Wang R."/>
            <person name="Lv J."/>
            <person name="Li Y."/>
            <person name="Zhang Z."/>
            <person name="Liu B."/>
            <person name="Lu W."/>
            <person name="Hui Y."/>
            <person name="Liang J."/>
            <person name="Zhou Z."/>
            <person name="Hou R."/>
            <person name="Li X."/>
            <person name="Liu Y."/>
            <person name="Li H."/>
            <person name="Ning X."/>
            <person name="Lin Y."/>
            <person name="Zhao L."/>
            <person name="Xing Q."/>
            <person name="Dou J."/>
            <person name="Li Y."/>
            <person name="Mao J."/>
            <person name="Guo H."/>
            <person name="Dou H."/>
            <person name="Li T."/>
            <person name="Mu C."/>
            <person name="Jiang W."/>
            <person name="Fu Q."/>
            <person name="Fu X."/>
            <person name="Miao Y."/>
            <person name="Liu J."/>
            <person name="Yu Q."/>
            <person name="Li R."/>
            <person name="Liao H."/>
            <person name="Li X."/>
            <person name="Kong Y."/>
            <person name="Jiang Z."/>
            <person name="Chourrout D."/>
            <person name="Li R."/>
            <person name="Bao Z."/>
        </authorList>
    </citation>
    <scope>NUCLEOTIDE SEQUENCE [LARGE SCALE GENOMIC DNA]</scope>
    <source>
        <strain evidence="3 4">PY_sf001</strain>
    </source>
</reference>
<dbReference type="InterPro" id="IPR000863">
    <property type="entry name" value="Sulfotransferase_dom"/>
</dbReference>
<feature type="transmembrane region" description="Helical" evidence="1">
    <location>
        <begin position="12"/>
        <end position="35"/>
    </location>
</feature>
<dbReference type="Gene3D" id="3.40.50.300">
    <property type="entry name" value="P-loop containing nucleotide triphosphate hydrolases"/>
    <property type="match status" value="1"/>
</dbReference>
<comment type="caution">
    <text evidence="3">The sequence shown here is derived from an EMBL/GenBank/DDBJ whole genome shotgun (WGS) entry which is preliminary data.</text>
</comment>
<accession>A0A210PUE1</accession>
<dbReference type="OrthoDB" id="8068875at2759"/>
<dbReference type="Pfam" id="PF00685">
    <property type="entry name" value="Sulfotransfer_1"/>
    <property type="match status" value="1"/>
</dbReference>
<dbReference type="AlphaFoldDB" id="A0A210PUE1"/>
<keyword evidence="1" id="KW-0472">Membrane</keyword>
<dbReference type="EMBL" id="NEDP02005486">
    <property type="protein sequence ID" value="OWF40119.1"/>
    <property type="molecule type" value="Genomic_DNA"/>
</dbReference>
<dbReference type="PANTHER" id="PTHR15723">
    <property type="entry name" value="CARBOHYDRATE SULFOTRANSFERASE 15"/>
    <property type="match status" value="1"/>
</dbReference>
<sequence length="539" mass="63028">MRRKLHLRHPLCYRRSYVATTLLVILMFGAILGFFQLHNRRLATTEAILSDKKNSLIIKKELLRKCFMRNDSNSGLINSVSKESEKQYVYRNVTKFGSELNSTSFPELQGLKAFEWCSTESSRFPFNSTRAEDLMRYNISFLPRGYKNPCFYDVCSTVGPVPVRALRCLPYFQLIGVDKSGSTDLFARITQHPQILPNSGVLNKETSWWPWTRYGHGLKKIVRRESFDQYLGYFDNAAGQIERNIQVNQNGSNTDSGDFHLLITGDGTPMDFWDFSGWPQIPQNRNQTMPSILTPHLIKHVNPGVKLILVLRDPTERLYSDYLFLKSGVQTPSGFHAAVHQSLRYFNNCTQQKSVRKCLFDRKLHTNVRARLHVSIYSVFLREWLKVFPRKQILIMRSEDYSRNMSSYLKNIFRFLDVVDLAEKDITMISKRARQYETGKKKKVGPMFNNTRYLLDNFFQPFNEELVKILKDDRYLWKDTKDKIKKDLEKLEIKSLRNKQIQMNSATHKAKTRTIVLTKEQALELKPFIDTGKFNSKWL</sequence>
<dbReference type="SUPFAM" id="SSF52540">
    <property type="entry name" value="P-loop containing nucleoside triphosphate hydrolases"/>
    <property type="match status" value="1"/>
</dbReference>
<protein>
    <submittedName>
        <fullName evidence="3">Carbohydrate sulfotransferase 15</fullName>
    </submittedName>
</protein>
<name>A0A210PUE1_MIZYE</name>
<keyword evidence="4" id="KW-1185">Reference proteome</keyword>